<feature type="transmembrane region" description="Helical" evidence="8">
    <location>
        <begin position="214"/>
        <end position="239"/>
    </location>
</feature>
<feature type="transmembrane region" description="Helical" evidence="8">
    <location>
        <begin position="40"/>
        <end position="60"/>
    </location>
</feature>
<proteinExistence type="inferred from homology"/>
<feature type="transmembrane region" description="Helical" evidence="8">
    <location>
        <begin position="300"/>
        <end position="317"/>
    </location>
</feature>
<protein>
    <submittedName>
        <fullName evidence="9">Endospore germination permease</fullName>
    </submittedName>
</protein>
<evidence type="ECO:0000313" key="10">
    <source>
        <dbReference type="Proteomes" id="UP001469365"/>
    </source>
</evidence>
<comment type="caution">
    <text evidence="9">The sequence shown here is derived from an EMBL/GenBank/DDBJ whole genome shotgun (WGS) entry which is preliminary data.</text>
</comment>
<dbReference type="Proteomes" id="UP001469365">
    <property type="component" value="Unassembled WGS sequence"/>
</dbReference>
<evidence type="ECO:0000256" key="5">
    <source>
        <dbReference type="ARBA" id="ARBA00022692"/>
    </source>
</evidence>
<evidence type="ECO:0000256" key="7">
    <source>
        <dbReference type="ARBA" id="ARBA00023136"/>
    </source>
</evidence>
<dbReference type="PANTHER" id="PTHR34975:SF2">
    <property type="entry name" value="SPORE GERMINATION PROTEIN A2"/>
    <property type="match status" value="1"/>
</dbReference>
<feature type="transmembrane region" description="Helical" evidence="8">
    <location>
        <begin position="12"/>
        <end position="34"/>
    </location>
</feature>
<evidence type="ECO:0000256" key="2">
    <source>
        <dbReference type="ARBA" id="ARBA00007998"/>
    </source>
</evidence>
<dbReference type="Pfam" id="PF03845">
    <property type="entry name" value="Spore_permease"/>
    <property type="match status" value="1"/>
</dbReference>
<dbReference type="PANTHER" id="PTHR34975">
    <property type="entry name" value="SPORE GERMINATION PROTEIN A2"/>
    <property type="match status" value="1"/>
</dbReference>
<evidence type="ECO:0000256" key="8">
    <source>
        <dbReference type="SAM" id="Phobius"/>
    </source>
</evidence>
<organism evidence="9 10">
    <name type="scientific">Paenibacillus filicis</name>
    <dbReference type="NCBI Taxonomy" id="669464"/>
    <lineage>
        <taxon>Bacteria</taxon>
        <taxon>Bacillati</taxon>
        <taxon>Bacillota</taxon>
        <taxon>Bacilli</taxon>
        <taxon>Bacillales</taxon>
        <taxon>Paenibacillaceae</taxon>
        <taxon>Paenibacillus</taxon>
    </lineage>
</organism>
<keyword evidence="3" id="KW-0813">Transport</keyword>
<feature type="transmembrane region" description="Helical" evidence="8">
    <location>
        <begin position="80"/>
        <end position="100"/>
    </location>
</feature>
<keyword evidence="10" id="KW-1185">Reference proteome</keyword>
<dbReference type="NCBIfam" id="TIGR00912">
    <property type="entry name" value="2A0309"/>
    <property type="match status" value="1"/>
</dbReference>
<evidence type="ECO:0000313" key="9">
    <source>
        <dbReference type="EMBL" id="MEK8126584.1"/>
    </source>
</evidence>
<keyword evidence="7 8" id="KW-0472">Membrane</keyword>
<feature type="transmembrane region" description="Helical" evidence="8">
    <location>
        <begin position="337"/>
        <end position="354"/>
    </location>
</feature>
<gene>
    <name evidence="9" type="ORF">WMW72_01535</name>
</gene>
<accession>A0ABU9DCV6</accession>
<keyword evidence="5 8" id="KW-0812">Transmembrane</keyword>
<feature type="transmembrane region" description="Helical" evidence="8">
    <location>
        <begin position="112"/>
        <end position="134"/>
    </location>
</feature>
<comment type="similarity">
    <text evidence="2">Belongs to the amino acid-polyamine-organocation (APC) superfamily. Spore germination protein (SGP) (TC 2.A.3.9) family.</text>
</comment>
<sequence>MEQNNLTVWQFFVLTMSFLVGTSFFFSPGGLIAVAKQDAWIVPLWGGTAGILASLIWLSLARQHPGLSIVQICTKVGGKALGGVFALLYISYFIQLSVFITRNLGDFMKQTLMPMTPMTVFHVMFLFITGYAVIKGIDTIARSSELLFLVMAATFLFIFFFGLTEWDWNRFQGSFHMEVWKTMKETRSIFGFPFMEALIFQMLFPFIQTKRKKTFILAIVVATVMLSITTLFTIGVLGVTRASHDTYPLFVIVQEIHIGTFFEHLESTIALILLAAIFIKLSIAYYCSVLGLCQLFKFTSRFWITLALSLLISGLALGNDNVVENVEFSKKYDFEYTLLYSLFIPCLLLGVTWFKRRHKPKTAGESSP</sequence>
<feature type="transmembrane region" description="Helical" evidence="8">
    <location>
        <begin position="146"/>
        <end position="168"/>
    </location>
</feature>
<dbReference type="Gene3D" id="1.20.1740.10">
    <property type="entry name" value="Amino acid/polyamine transporter I"/>
    <property type="match status" value="1"/>
</dbReference>
<dbReference type="RefSeq" id="WP_341413638.1">
    <property type="nucleotide sequence ID" value="NZ_JBBPCC010000001.1"/>
</dbReference>
<evidence type="ECO:0000256" key="4">
    <source>
        <dbReference type="ARBA" id="ARBA00022544"/>
    </source>
</evidence>
<feature type="transmembrane region" description="Helical" evidence="8">
    <location>
        <begin position="188"/>
        <end position="207"/>
    </location>
</feature>
<keyword evidence="6 8" id="KW-1133">Transmembrane helix</keyword>
<evidence type="ECO:0000256" key="6">
    <source>
        <dbReference type="ARBA" id="ARBA00022989"/>
    </source>
</evidence>
<dbReference type="EMBL" id="JBBPCC010000001">
    <property type="protein sequence ID" value="MEK8126584.1"/>
    <property type="molecule type" value="Genomic_DNA"/>
</dbReference>
<evidence type="ECO:0000256" key="3">
    <source>
        <dbReference type="ARBA" id="ARBA00022448"/>
    </source>
</evidence>
<feature type="transmembrane region" description="Helical" evidence="8">
    <location>
        <begin position="269"/>
        <end position="293"/>
    </location>
</feature>
<evidence type="ECO:0000256" key="1">
    <source>
        <dbReference type="ARBA" id="ARBA00004141"/>
    </source>
</evidence>
<dbReference type="InterPro" id="IPR004761">
    <property type="entry name" value="Spore_GerAB"/>
</dbReference>
<reference evidence="9 10" key="1">
    <citation type="submission" date="2024-04" db="EMBL/GenBank/DDBJ databases">
        <title>draft genome sequnece of Paenibacillus filicis.</title>
        <authorList>
            <person name="Kim D.-U."/>
        </authorList>
    </citation>
    <scope>NUCLEOTIDE SEQUENCE [LARGE SCALE GENOMIC DNA]</scope>
    <source>
        <strain evidence="9 10">KACC14197</strain>
    </source>
</reference>
<name>A0ABU9DCV6_9BACL</name>
<keyword evidence="4" id="KW-0309">Germination</keyword>
<comment type="subcellular location">
    <subcellularLocation>
        <location evidence="1">Membrane</location>
        <topology evidence="1">Multi-pass membrane protein</topology>
    </subcellularLocation>
</comment>